<organism evidence="2 3">
    <name type="scientific">Rhizoctonia solani</name>
    <dbReference type="NCBI Taxonomy" id="456999"/>
    <lineage>
        <taxon>Eukaryota</taxon>
        <taxon>Fungi</taxon>
        <taxon>Dikarya</taxon>
        <taxon>Basidiomycota</taxon>
        <taxon>Agaricomycotina</taxon>
        <taxon>Agaricomycetes</taxon>
        <taxon>Cantharellales</taxon>
        <taxon>Ceratobasidiaceae</taxon>
        <taxon>Rhizoctonia</taxon>
    </lineage>
</organism>
<protein>
    <submittedName>
        <fullName evidence="2">Uncharacterized protein</fullName>
    </submittedName>
</protein>
<accession>A0A8H7LZN4</accession>
<reference evidence="2" key="1">
    <citation type="submission" date="2020-09" db="EMBL/GenBank/DDBJ databases">
        <title>Comparative genome analyses of four rice-infecting Rhizoctonia solani isolates reveal extensive enrichment of homogalacturonan modification genes.</title>
        <authorList>
            <person name="Lee D.-Y."/>
            <person name="Jeon J."/>
            <person name="Kim K.-T."/>
            <person name="Cheong K."/>
            <person name="Song H."/>
            <person name="Choi G."/>
            <person name="Ko J."/>
            <person name="Opiyo S.O."/>
            <person name="Zuo S."/>
            <person name="Madhav S."/>
            <person name="Lee Y.-H."/>
            <person name="Wang G.-L."/>
        </authorList>
    </citation>
    <scope>NUCLEOTIDE SEQUENCE</scope>
    <source>
        <strain evidence="2">AG1-IA B2</strain>
    </source>
</reference>
<dbReference type="AlphaFoldDB" id="A0A8H7LZN4"/>
<dbReference type="Proteomes" id="UP000614334">
    <property type="component" value="Unassembled WGS sequence"/>
</dbReference>
<proteinExistence type="predicted"/>
<evidence type="ECO:0000256" key="1">
    <source>
        <dbReference type="SAM" id="MobiDB-lite"/>
    </source>
</evidence>
<gene>
    <name evidence="2" type="ORF">RHS01_10862</name>
</gene>
<feature type="region of interest" description="Disordered" evidence="1">
    <location>
        <begin position="1"/>
        <end position="26"/>
    </location>
</feature>
<dbReference type="EMBL" id="JACYCF010000040">
    <property type="protein sequence ID" value="KAF8748404.1"/>
    <property type="molecule type" value="Genomic_DNA"/>
</dbReference>
<sequence>MTLADLDTIHSPPSSPDIQQRPPPPQPRCLVIIESRMHAMQRGMPVRTRHWNGGRDTRTINASGLWDSVQGASRDWMLGNWEKEEKREGIAGRPSCP</sequence>
<name>A0A8H7LZN4_9AGAM</name>
<evidence type="ECO:0000313" key="3">
    <source>
        <dbReference type="Proteomes" id="UP000614334"/>
    </source>
</evidence>
<comment type="caution">
    <text evidence="2">The sequence shown here is derived from an EMBL/GenBank/DDBJ whole genome shotgun (WGS) entry which is preliminary data.</text>
</comment>
<evidence type="ECO:0000313" key="2">
    <source>
        <dbReference type="EMBL" id="KAF8748404.1"/>
    </source>
</evidence>